<feature type="compositionally biased region" description="Polar residues" evidence="9">
    <location>
        <begin position="164"/>
        <end position="192"/>
    </location>
</feature>
<keyword evidence="11" id="KW-1185">Reference proteome</keyword>
<dbReference type="PROSITE" id="PS00686">
    <property type="entry name" value="NFYA_HAP2_1"/>
    <property type="match status" value="1"/>
</dbReference>
<evidence type="ECO:0000256" key="3">
    <source>
        <dbReference type="ARBA" id="ARBA00023125"/>
    </source>
</evidence>
<dbReference type="GO" id="GO:0003677">
    <property type="term" value="F:DNA binding"/>
    <property type="evidence" value="ECO:0007669"/>
    <property type="project" value="UniProtKB-KW"/>
</dbReference>
<dbReference type="Gene3D" id="6.10.250.2430">
    <property type="match status" value="1"/>
</dbReference>
<feature type="region of interest" description="Disordered" evidence="9">
    <location>
        <begin position="1"/>
        <end position="39"/>
    </location>
</feature>
<dbReference type="GO" id="GO:0003700">
    <property type="term" value="F:DNA-binding transcription factor activity"/>
    <property type="evidence" value="ECO:0007669"/>
    <property type="project" value="UniProtKB-UniRule"/>
</dbReference>
<feature type="compositionally biased region" description="Low complexity" evidence="9">
    <location>
        <begin position="1"/>
        <end position="13"/>
    </location>
</feature>
<reference evidence="10 11" key="1">
    <citation type="submission" date="2024-01" db="EMBL/GenBank/DDBJ databases">
        <title>Genome assemblies of Stephania.</title>
        <authorList>
            <person name="Yang L."/>
        </authorList>
    </citation>
    <scope>NUCLEOTIDE SEQUENCE [LARGE SCALE GENOMIC DNA]</scope>
    <source>
        <strain evidence="10">QJT</strain>
        <tissue evidence="10">Leaf</tissue>
    </source>
</reference>
<protein>
    <recommendedName>
        <fullName evidence="8">Nuclear transcription factor Y subunit</fullName>
    </recommendedName>
</protein>
<gene>
    <name evidence="10" type="ORF">Sjap_002683</name>
</gene>
<evidence type="ECO:0000256" key="7">
    <source>
        <dbReference type="ARBA" id="ARBA00025911"/>
    </source>
</evidence>
<comment type="caution">
    <text evidence="10">The sequence shown here is derived from an EMBL/GenBank/DDBJ whole genome shotgun (WGS) entry which is preliminary data.</text>
</comment>
<evidence type="ECO:0000256" key="5">
    <source>
        <dbReference type="ARBA" id="ARBA00023163"/>
    </source>
</evidence>
<dbReference type="PROSITE" id="PS51152">
    <property type="entry name" value="NFYA_HAP2_2"/>
    <property type="match status" value="1"/>
</dbReference>
<keyword evidence="6 8" id="KW-0539">Nucleus</keyword>
<feature type="region of interest" description="Disordered" evidence="9">
    <location>
        <begin position="159"/>
        <end position="198"/>
    </location>
</feature>
<evidence type="ECO:0000313" key="11">
    <source>
        <dbReference type="Proteomes" id="UP001417504"/>
    </source>
</evidence>
<evidence type="ECO:0000256" key="2">
    <source>
        <dbReference type="ARBA" id="ARBA00023015"/>
    </source>
</evidence>
<dbReference type="InterPro" id="IPR018362">
    <property type="entry name" value="CCAAT-binding_factor_CS"/>
</dbReference>
<sequence length="198" mass="22262">MTSSVNDHSSNSDNDGDDELRKPSEHQMQTESLATPIIHPGLAPTSAEYLMPPHLEVGHAVGQAPYPYPDPYYRSIFAPYGAQAMIHPHLMGIQATVPLPSDAVEEPVYVNAKQYHCILRRRQSRAKAESENKLLKNRKPYLHESRHLHALRRARGCGGRFLNANKNSDQQKAAMNDRTQPESPNTNENRNSFLERAS</sequence>
<dbReference type="Proteomes" id="UP001417504">
    <property type="component" value="Unassembled WGS sequence"/>
</dbReference>
<dbReference type="EMBL" id="JBBNAE010000001">
    <property type="protein sequence ID" value="KAK9155203.1"/>
    <property type="molecule type" value="Genomic_DNA"/>
</dbReference>
<dbReference type="AlphaFoldDB" id="A0AAP0KMC7"/>
<comment type="similarity">
    <text evidence="8">Belongs to the NFYA/HAP2 subunit family.</text>
</comment>
<comment type="subcellular location">
    <subcellularLocation>
        <location evidence="1 8">Nucleus</location>
    </subcellularLocation>
</comment>
<comment type="function">
    <text evidence="8">Component of the sequence-specific heterotrimeric transcription factor (NF-Y) which specifically recognizes a 5'-CCAAT-3' box motif found in the promoters of its target genes.</text>
</comment>
<dbReference type="GO" id="GO:0016602">
    <property type="term" value="C:CCAAT-binding factor complex"/>
    <property type="evidence" value="ECO:0007669"/>
    <property type="project" value="InterPro"/>
</dbReference>
<keyword evidence="5 8" id="KW-0804">Transcription</keyword>
<proteinExistence type="inferred from homology"/>
<organism evidence="10 11">
    <name type="scientific">Stephania japonica</name>
    <dbReference type="NCBI Taxonomy" id="461633"/>
    <lineage>
        <taxon>Eukaryota</taxon>
        <taxon>Viridiplantae</taxon>
        <taxon>Streptophyta</taxon>
        <taxon>Embryophyta</taxon>
        <taxon>Tracheophyta</taxon>
        <taxon>Spermatophyta</taxon>
        <taxon>Magnoliopsida</taxon>
        <taxon>Ranunculales</taxon>
        <taxon>Menispermaceae</taxon>
        <taxon>Menispermoideae</taxon>
        <taxon>Cissampelideae</taxon>
        <taxon>Stephania</taxon>
    </lineage>
</organism>
<evidence type="ECO:0000256" key="1">
    <source>
        <dbReference type="ARBA" id="ARBA00004123"/>
    </source>
</evidence>
<keyword evidence="2 8" id="KW-0805">Transcription regulation</keyword>
<evidence type="ECO:0000313" key="10">
    <source>
        <dbReference type="EMBL" id="KAK9155203.1"/>
    </source>
</evidence>
<accession>A0AAP0KMC7</accession>
<evidence type="ECO:0000256" key="4">
    <source>
        <dbReference type="ARBA" id="ARBA00023159"/>
    </source>
</evidence>
<keyword evidence="3 8" id="KW-0238">DNA-binding</keyword>
<dbReference type="InterPro" id="IPR001289">
    <property type="entry name" value="NFYA"/>
</dbReference>
<evidence type="ECO:0000256" key="6">
    <source>
        <dbReference type="ARBA" id="ARBA00023242"/>
    </source>
</evidence>
<evidence type="ECO:0000256" key="9">
    <source>
        <dbReference type="SAM" id="MobiDB-lite"/>
    </source>
</evidence>
<comment type="subunit">
    <text evidence="7">Heterotrimeric transcription factor composed of three components, NF-YA, NF-YB and NF-YC. NF-YB and NF-YC must interact and dimerize for NF-YA association and DNA binding.</text>
</comment>
<dbReference type="PANTHER" id="PTHR12632">
    <property type="entry name" value="TRANSCRIPTION FACTOR NF-Y ALPHA-RELATED"/>
    <property type="match status" value="1"/>
</dbReference>
<dbReference type="SMART" id="SM00521">
    <property type="entry name" value="CBF"/>
    <property type="match status" value="1"/>
</dbReference>
<evidence type="ECO:0000256" key="8">
    <source>
        <dbReference type="RuleBase" id="RU367155"/>
    </source>
</evidence>
<keyword evidence="4" id="KW-0010">Activator</keyword>
<name>A0AAP0KMC7_9MAGN</name>
<dbReference type="Pfam" id="PF02045">
    <property type="entry name" value="CBFB_NFYA"/>
    <property type="match status" value="1"/>
</dbReference>
<dbReference type="PRINTS" id="PR00616">
    <property type="entry name" value="CCAATSUBUNTB"/>
</dbReference>